<dbReference type="Proteomes" id="UP001205337">
    <property type="component" value="Unassembled WGS sequence"/>
</dbReference>
<proteinExistence type="predicted"/>
<dbReference type="PANTHER" id="PTHR13847:SF285">
    <property type="entry name" value="FAD DEPENDENT OXIDOREDUCTASE DOMAIN-CONTAINING PROTEIN"/>
    <property type="match status" value="1"/>
</dbReference>
<evidence type="ECO:0000313" key="2">
    <source>
        <dbReference type="EMBL" id="MCS0500713.1"/>
    </source>
</evidence>
<evidence type="ECO:0000313" key="3">
    <source>
        <dbReference type="Proteomes" id="UP001205337"/>
    </source>
</evidence>
<comment type="caution">
    <text evidence="2">The sequence shown here is derived from an EMBL/GenBank/DDBJ whole genome shotgun (WGS) entry which is preliminary data.</text>
</comment>
<dbReference type="SUPFAM" id="SSF51905">
    <property type="entry name" value="FAD/NAD(P)-binding domain"/>
    <property type="match status" value="1"/>
</dbReference>
<keyword evidence="3" id="KW-1185">Reference proteome</keyword>
<dbReference type="PANTHER" id="PTHR13847">
    <property type="entry name" value="SARCOSINE DEHYDROGENASE-RELATED"/>
    <property type="match status" value="1"/>
</dbReference>
<dbReference type="EMBL" id="JANTHX010000008">
    <property type="protein sequence ID" value="MCS0500713.1"/>
    <property type="molecule type" value="Genomic_DNA"/>
</dbReference>
<reference evidence="2 3" key="1">
    <citation type="submission" date="2022-08" db="EMBL/GenBank/DDBJ databases">
        <authorList>
            <person name="Li F."/>
        </authorList>
    </citation>
    <scope>NUCLEOTIDE SEQUENCE [LARGE SCALE GENOMIC DNA]</scope>
    <source>
        <strain evidence="2 3">10F1B-8-1</strain>
    </source>
</reference>
<dbReference type="Gene3D" id="3.50.50.60">
    <property type="entry name" value="FAD/NAD(P)-binding domain"/>
    <property type="match status" value="1"/>
</dbReference>
<protein>
    <submittedName>
        <fullName evidence="2">FAD-binding oxidoreductase</fullName>
    </submittedName>
</protein>
<gene>
    <name evidence="2" type="ORF">NUH29_14265</name>
</gene>
<evidence type="ECO:0000259" key="1">
    <source>
        <dbReference type="Pfam" id="PF01266"/>
    </source>
</evidence>
<dbReference type="Gene3D" id="3.30.9.10">
    <property type="entry name" value="D-Amino Acid Oxidase, subunit A, domain 2"/>
    <property type="match status" value="1"/>
</dbReference>
<organism evidence="2 3">
    <name type="scientific">Protaetiibacter mangrovi</name>
    <dbReference type="NCBI Taxonomy" id="2970926"/>
    <lineage>
        <taxon>Bacteria</taxon>
        <taxon>Bacillati</taxon>
        <taxon>Actinomycetota</taxon>
        <taxon>Actinomycetes</taxon>
        <taxon>Micrococcales</taxon>
        <taxon>Microbacteriaceae</taxon>
        <taxon>Protaetiibacter</taxon>
    </lineage>
</organism>
<accession>A0ABT1ZJ21</accession>
<name>A0ABT1ZJ21_9MICO</name>
<feature type="domain" description="FAD dependent oxidoreductase" evidence="1">
    <location>
        <begin position="35"/>
        <end position="392"/>
    </location>
</feature>
<dbReference type="InterPro" id="IPR006076">
    <property type="entry name" value="FAD-dep_OxRdtase"/>
</dbReference>
<dbReference type="InterPro" id="IPR036188">
    <property type="entry name" value="FAD/NAD-bd_sf"/>
</dbReference>
<sequence length="456" mass="48932">MNAAYRGLSYWHDSAASAGDALEPRAALDGDTDADVVVVGGGLTGLWTAWYLHEREPDARILVVEKEIAGFGASGRNGGWCSALFPRSAASLEKAHGRDAAAAMRRAMIATVDEVGRAAARAGVDCDFVRGGTLVYARSGVQERAARAEVEEAADFGTDPLEWWGRDRVHAAGATGGVFDPNCARVHPAKLVRGLAAALEARGVRIAEGTTALEVSPGRVATDRGVVSCDRAVIALEGYGAGFRQTHRRILPLYSLMIATETLPTAFWDEVGIPHGRTFSDYRNLIVYGQRTADDRFAFGGRGARYHWGSAIRPEYDRVDRVFAHLRRTLGELFPAIGDARVTHTWGGPLGVPRDWHAAVRYDPETRIGWAGGYVGDGLSTTNLAGRTLADLLSGTDSELVRLPWVGHRSPDWEPEPLRFAGANAGLVAMTAADQEERLTGRGSLVAKVMGPLVGH</sequence>
<dbReference type="RefSeq" id="WP_258799911.1">
    <property type="nucleotide sequence ID" value="NZ_JANTHX010000008.1"/>
</dbReference>
<dbReference type="Pfam" id="PF01266">
    <property type="entry name" value="DAO"/>
    <property type="match status" value="1"/>
</dbReference>